<evidence type="ECO:0000313" key="4">
    <source>
        <dbReference type="Proteomes" id="UP000813824"/>
    </source>
</evidence>
<feature type="transmembrane region" description="Helical" evidence="2">
    <location>
        <begin position="181"/>
        <end position="203"/>
    </location>
</feature>
<dbReference type="AlphaFoldDB" id="A0A8K0XS03"/>
<dbReference type="Proteomes" id="UP000813824">
    <property type="component" value="Unassembled WGS sequence"/>
</dbReference>
<keyword evidence="2" id="KW-0472">Membrane</keyword>
<name>A0A8K0XS03_9AGAR</name>
<feature type="transmembrane region" description="Helical" evidence="2">
    <location>
        <begin position="65"/>
        <end position="88"/>
    </location>
</feature>
<reference evidence="3" key="1">
    <citation type="journal article" date="2021" name="New Phytol.">
        <title>Evolutionary innovations through gain and loss of genes in the ectomycorrhizal Boletales.</title>
        <authorList>
            <person name="Wu G."/>
            <person name="Miyauchi S."/>
            <person name="Morin E."/>
            <person name="Kuo A."/>
            <person name="Drula E."/>
            <person name="Varga T."/>
            <person name="Kohler A."/>
            <person name="Feng B."/>
            <person name="Cao Y."/>
            <person name="Lipzen A."/>
            <person name="Daum C."/>
            <person name="Hundley H."/>
            <person name="Pangilinan J."/>
            <person name="Johnson J."/>
            <person name="Barry K."/>
            <person name="LaButti K."/>
            <person name="Ng V."/>
            <person name="Ahrendt S."/>
            <person name="Min B."/>
            <person name="Choi I.G."/>
            <person name="Park H."/>
            <person name="Plett J.M."/>
            <person name="Magnuson J."/>
            <person name="Spatafora J.W."/>
            <person name="Nagy L.G."/>
            <person name="Henrissat B."/>
            <person name="Grigoriev I.V."/>
            <person name="Yang Z.L."/>
            <person name="Xu J."/>
            <person name="Martin F.M."/>
        </authorList>
    </citation>
    <scope>NUCLEOTIDE SEQUENCE</scope>
    <source>
        <strain evidence="3">KKN 215</strain>
    </source>
</reference>
<comment type="caution">
    <text evidence="3">The sequence shown here is derived from an EMBL/GenBank/DDBJ whole genome shotgun (WGS) entry which is preliminary data.</text>
</comment>
<evidence type="ECO:0000256" key="1">
    <source>
        <dbReference type="SAM" id="MobiDB-lite"/>
    </source>
</evidence>
<protein>
    <submittedName>
        <fullName evidence="3">Uncharacterized protein</fullName>
    </submittedName>
</protein>
<evidence type="ECO:0000256" key="2">
    <source>
        <dbReference type="SAM" id="Phobius"/>
    </source>
</evidence>
<dbReference type="EMBL" id="JAEVFJ010000008">
    <property type="protein sequence ID" value="KAH8102893.1"/>
    <property type="molecule type" value="Genomic_DNA"/>
</dbReference>
<keyword evidence="2" id="KW-0812">Transmembrane</keyword>
<evidence type="ECO:0000313" key="3">
    <source>
        <dbReference type="EMBL" id="KAH8102893.1"/>
    </source>
</evidence>
<proteinExistence type="predicted"/>
<keyword evidence="2" id="KW-1133">Transmembrane helix</keyword>
<sequence length="647" mass="69919">MAERAYELQTLPEHGRALSPIRSKEYDAPDTPSKDQLLVPSRRNQSPTPDLEPARGSSSRLYDAFVILRGLLLPLVAIAYLAFCYTVHSKTVPLKSTLFDTSPNNLATIKSGVTSISIIIITLGLFPIHTLVADLRSEEFFRAVSGKVTGAPLYSINGISSPSFGLIESFLVMFRRHSSSYFATALLATFFSFILATLAPAALSVSTAYFDSELTAFAVGAIHRDDFLNTTNAAFMFDPPSKVDLPKASTLAWVENILGVPYGFQVSNGPNYLVPSPVNLPPGVPARWLTDVAVLNPKCEWGSPHQDSLTIDPISNWTVLGVSFTSQNFTLDFPLGIGLSPNEQFTLKYSPYSNLFNITDKDAILSGTSVWVVALCRSGCESLSRVNINVPGIPTIPVTQHNRNASLPDTVFDMAFLICNPNTDIETREVRNDGRGILTVFDTNYPIRQGNLHPIQTNLMLSNVLSQLSDSGGPSVPGAYQLQSEAEARLIFGDNVPNLDSLPEFASGSVLTISPAPIENITEAYTRMLRSTSKLILSGVLSTAYVPGRLNNPQLIFTSSLPQVIISTILFVALCAMAAVSHFRKEIPKFTLFSVAASLDGSNVPQVMGQIRGDAGPKAREPDMVATLGGRSVVGYEGDGGVVLHLQ</sequence>
<organism evidence="3 4">
    <name type="scientific">Cristinia sonorae</name>
    <dbReference type="NCBI Taxonomy" id="1940300"/>
    <lineage>
        <taxon>Eukaryota</taxon>
        <taxon>Fungi</taxon>
        <taxon>Dikarya</taxon>
        <taxon>Basidiomycota</taxon>
        <taxon>Agaricomycotina</taxon>
        <taxon>Agaricomycetes</taxon>
        <taxon>Agaricomycetidae</taxon>
        <taxon>Agaricales</taxon>
        <taxon>Pleurotineae</taxon>
        <taxon>Stephanosporaceae</taxon>
        <taxon>Cristinia</taxon>
    </lineage>
</organism>
<accession>A0A8K0XS03</accession>
<dbReference type="OrthoDB" id="2646225at2759"/>
<gene>
    <name evidence="3" type="ORF">BXZ70DRAFT_757390</name>
</gene>
<feature type="transmembrane region" description="Helical" evidence="2">
    <location>
        <begin position="108"/>
        <end position="132"/>
    </location>
</feature>
<keyword evidence="4" id="KW-1185">Reference proteome</keyword>
<feature type="region of interest" description="Disordered" evidence="1">
    <location>
        <begin position="1"/>
        <end position="56"/>
    </location>
</feature>
<feature type="transmembrane region" description="Helical" evidence="2">
    <location>
        <begin position="561"/>
        <end position="580"/>
    </location>
</feature>